<comment type="caution">
    <text evidence="13">The sequence shown here is derived from an EMBL/GenBank/DDBJ whole genome shotgun (WGS) entry which is preliminary data.</text>
</comment>
<dbReference type="PANTHER" id="PTHR11811">
    <property type="entry name" value="6-PHOSPHOGLUCONATE DEHYDROGENASE"/>
    <property type="match status" value="1"/>
</dbReference>
<evidence type="ECO:0000256" key="5">
    <source>
        <dbReference type="ARBA" id="ARBA00023064"/>
    </source>
</evidence>
<dbReference type="InterPro" id="IPR006184">
    <property type="entry name" value="6PGdom_BS"/>
</dbReference>
<comment type="subunit">
    <text evidence="2 7">Homodimer.</text>
</comment>
<dbReference type="SUPFAM" id="SSF48179">
    <property type="entry name" value="6-phosphogluconate dehydrogenase C-terminal domain-like"/>
    <property type="match status" value="1"/>
</dbReference>
<feature type="binding site" description="in other chain" evidence="9">
    <location>
        <position position="193"/>
    </location>
    <ligand>
        <name>substrate</name>
        <note>ligand shared between dimeric partners</note>
    </ligand>
</feature>
<reference evidence="13 14" key="1">
    <citation type="submission" date="2017-09" db="EMBL/GenBank/DDBJ databases">
        <title>Depth-based differentiation of microbial function through sediment-hosted aquifers and enrichment of novel symbionts in the deep terrestrial subsurface.</title>
        <authorList>
            <person name="Probst A.J."/>
            <person name="Ladd B."/>
            <person name="Jarett J.K."/>
            <person name="Geller-Mcgrath D.E."/>
            <person name="Sieber C.M."/>
            <person name="Emerson J.B."/>
            <person name="Anantharaman K."/>
            <person name="Thomas B.C."/>
            <person name="Malmstrom R."/>
            <person name="Stieglmeier M."/>
            <person name="Klingl A."/>
            <person name="Woyke T."/>
            <person name="Ryan C.M."/>
            <person name="Banfield J.F."/>
        </authorList>
    </citation>
    <scope>NUCLEOTIDE SEQUENCE [LARGE SCALE GENOMIC DNA]</scope>
    <source>
        <strain evidence="13">CG11_big_fil_rev_8_21_14_0_20_39_34</strain>
    </source>
</reference>
<sequence length="473" mass="52913">MKKNNLSDFGLIGLAVMGSNLARNVESRGFSVSVYNRSFDKTEHFLQEFKGNFKGFESLQKFVKSLNRPRKIMIMVAAGDPVDAVIQSLLPFLQKGDIIIDGGNSYYKDTQRREAALKEKGILFMGCGVSGGEEGALHGPSLMPGGSKEAWKAVKPILSKIAARDFSGGACVAHIGNDAAGHYVKMVHNGIEYAVMQFMAETYEILRTVYKLSSGDIAKIFQKYNKGKLQSFLFEIAVPVLTKKDDIDKKSPYLVYHILDKASQKGTGKWASLDALDRGVTISTITEAVFARFTSSEKDLRVSLSQMYASKKKIKAVSRKKFEKHLENALYAAMISSYAQGYHLISKTAKEEGWKIDMKEVSRIWEGGCIIRAELLHVLNQAYQKTKNRSQHLFALPSIAGIMKKNIQDLRFLVGNMSENGVSLPAFSSALYYYEYMTAAHMPANFIQGLRDYFGAHTYERDDKPGIYHTQWE</sequence>
<dbReference type="PIRSF" id="PIRSF000109">
    <property type="entry name" value="6PGD"/>
    <property type="match status" value="1"/>
</dbReference>
<keyword evidence="4 7" id="KW-0560">Oxidoreductase</keyword>
<feature type="binding site" evidence="9">
    <location>
        <position position="451"/>
    </location>
    <ligand>
        <name>substrate</name>
        <note>ligand shared between dimeric partners</note>
    </ligand>
</feature>
<evidence type="ECO:0000256" key="8">
    <source>
        <dbReference type="PIRSR" id="PIRSR000109-1"/>
    </source>
</evidence>
<feature type="active site" description="Proton donor" evidence="8">
    <location>
        <position position="192"/>
    </location>
</feature>
<feature type="domain" description="6-phosphogluconate dehydrogenase C-terminal" evidence="12">
    <location>
        <begin position="181"/>
        <end position="473"/>
    </location>
</feature>
<dbReference type="InterPro" id="IPR013328">
    <property type="entry name" value="6PGD_dom2"/>
</dbReference>
<feature type="binding site" description="in other chain" evidence="9">
    <location>
        <position position="292"/>
    </location>
    <ligand>
        <name>substrate</name>
        <note>ligand shared between dimeric partners</note>
    </ligand>
</feature>
<feature type="binding site" description="in other chain" evidence="9">
    <location>
        <begin position="188"/>
        <end position="189"/>
    </location>
    <ligand>
        <name>substrate</name>
        <note>ligand shared between dimeric partners</note>
    </ligand>
</feature>
<dbReference type="InterPro" id="IPR006115">
    <property type="entry name" value="6PGDH_NADP-bd"/>
</dbReference>
<dbReference type="Gene3D" id="1.10.1040.10">
    <property type="entry name" value="N-(1-d-carboxylethyl)-l-norvaline Dehydrogenase, domain 2"/>
    <property type="match status" value="1"/>
</dbReference>
<protein>
    <recommendedName>
        <fullName evidence="7 11">6-phosphogluconate dehydrogenase, decarboxylating</fullName>
        <ecNumber evidence="7 11">1.1.1.44</ecNumber>
    </recommendedName>
</protein>
<comment type="function">
    <text evidence="7">Catalyzes the oxidative decarboxylation of 6-phosphogluconate to ribulose 5-phosphate and CO(2), with concomitant reduction of NADP to NADPH.</text>
</comment>
<dbReference type="InterPro" id="IPR006183">
    <property type="entry name" value="Pgluconate_DH"/>
</dbReference>
<feature type="active site" description="Proton acceptor" evidence="8">
    <location>
        <position position="185"/>
    </location>
</feature>
<name>A0A2H0N659_9BACT</name>
<dbReference type="GO" id="GO:0050661">
    <property type="term" value="F:NADP binding"/>
    <property type="evidence" value="ECO:0007669"/>
    <property type="project" value="InterPro"/>
</dbReference>
<dbReference type="AlphaFoldDB" id="A0A2H0N659"/>
<feature type="binding site" description="in other chain" evidence="9">
    <location>
        <position position="265"/>
    </location>
    <ligand>
        <name>substrate</name>
        <note>ligand shared between dimeric partners</note>
    </ligand>
</feature>
<comment type="catalytic activity">
    <reaction evidence="7 11">
        <text>6-phospho-D-gluconate + NADP(+) = D-ribulose 5-phosphate + CO2 + NADPH</text>
        <dbReference type="Rhea" id="RHEA:10116"/>
        <dbReference type="ChEBI" id="CHEBI:16526"/>
        <dbReference type="ChEBI" id="CHEBI:57783"/>
        <dbReference type="ChEBI" id="CHEBI:58121"/>
        <dbReference type="ChEBI" id="CHEBI:58349"/>
        <dbReference type="ChEBI" id="CHEBI:58759"/>
        <dbReference type="EC" id="1.1.1.44"/>
    </reaction>
</comment>
<dbReference type="EC" id="1.1.1.44" evidence="7 11"/>
<comment type="similarity">
    <text evidence="1 7 11">Belongs to the 6-phosphogluconate dehydrogenase family.</text>
</comment>
<feature type="binding site" description="in other chain" evidence="9">
    <location>
        <begin position="130"/>
        <end position="132"/>
    </location>
    <ligand>
        <name>substrate</name>
        <note>ligand shared between dimeric partners</note>
    </ligand>
</feature>
<evidence type="ECO:0000313" key="13">
    <source>
        <dbReference type="EMBL" id="PIR04383.1"/>
    </source>
</evidence>
<feature type="binding site" evidence="10">
    <location>
        <begin position="13"/>
        <end position="18"/>
    </location>
    <ligand>
        <name>NADP(+)</name>
        <dbReference type="ChEBI" id="CHEBI:58349"/>
    </ligand>
</feature>
<keyword evidence="5 11" id="KW-0311">Gluconate utilization</keyword>
<evidence type="ECO:0000256" key="7">
    <source>
        <dbReference type="PIRNR" id="PIRNR000109"/>
    </source>
</evidence>
<feature type="binding site" evidence="10">
    <location>
        <position position="104"/>
    </location>
    <ligand>
        <name>NADP(+)</name>
        <dbReference type="ChEBI" id="CHEBI:58349"/>
    </ligand>
</feature>
<dbReference type="InterPro" id="IPR036291">
    <property type="entry name" value="NAD(P)-bd_dom_sf"/>
</dbReference>
<dbReference type="NCBIfam" id="TIGR00873">
    <property type="entry name" value="gnd"/>
    <property type="match status" value="1"/>
</dbReference>
<dbReference type="Gene3D" id="3.40.50.720">
    <property type="entry name" value="NAD(P)-binding Rossmann-like Domain"/>
    <property type="match status" value="1"/>
</dbReference>
<evidence type="ECO:0000259" key="12">
    <source>
        <dbReference type="SMART" id="SM01350"/>
    </source>
</evidence>
<dbReference type="SUPFAM" id="SSF51735">
    <property type="entry name" value="NAD(P)-binding Rossmann-fold domains"/>
    <property type="match status" value="1"/>
</dbReference>
<dbReference type="InterPro" id="IPR006113">
    <property type="entry name" value="6PGDH_Gnd/GntZ"/>
</dbReference>
<keyword evidence="6 7" id="KW-0570">Pentose shunt</keyword>
<evidence type="ECO:0000313" key="14">
    <source>
        <dbReference type="Proteomes" id="UP000229600"/>
    </source>
</evidence>
<evidence type="ECO:0000256" key="6">
    <source>
        <dbReference type="ARBA" id="ARBA00023126"/>
    </source>
</evidence>
<dbReference type="FunFam" id="3.40.50.720:FF:000007">
    <property type="entry name" value="6-phosphogluconate dehydrogenase, decarboxylating"/>
    <property type="match status" value="1"/>
</dbReference>
<evidence type="ECO:0000256" key="4">
    <source>
        <dbReference type="ARBA" id="ARBA00023002"/>
    </source>
</evidence>
<dbReference type="UniPathway" id="UPA00115">
    <property type="reaction ID" value="UER00410"/>
</dbReference>
<dbReference type="GO" id="GO:0006098">
    <property type="term" value="P:pentose-phosphate shunt"/>
    <property type="evidence" value="ECO:0007669"/>
    <property type="project" value="UniProtKB-UniPathway"/>
</dbReference>
<proteinExistence type="inferred from homology"/>
<dbReference type="Pfam" id="PF00393">
    <property type="entry name" value="6PGD"/>
    <property type="match status" value="1"/>
</dbReference>
<dbReference type="GO" id="GO:0004616">
    <property type="term" value="F:phosphogluconate dehydrogenase (decarboxylating) activity"/>
    <property type="evidence" value="ECO:0007669"/>
    <property type="project" value="UniProtKB-EC"/>
</dbReference>
<feature type="binding site" description="in other chain" evidence="9">
    <location>
        <position position="104"/>
    </location>
    <ligand>
        <name>substrate</name>
        <note>ligand shared between dimeric partners</note>
    </ligand>
</feature>
<keyword evidence="3 7" id="KW-0521">NADP</keyword>
<dbReference type="NCBIfam" id="NF006765">
    <property type="entry name" value="PRK09287.1"/>
    <property type="match status" value="1"/>
</dbReference>
<evidence type="ECO:0000256" key="2">
    <source>
        <dbReference type="ARBA" id="ARBA00011738"/>
    </source>
</evidence>
<dbReference type="PROSITE" id="PS00461">
    <property type="entry name" value="6PGD"/>
    <property type="match status" value="1"/>
</dbReference>
<dbReference type="FunFam" id="1.10.1040.10:FF:000032">
    <property type="entry name" value="6-phosphogluconate dehydrogenase, decarboxylating"/>
    <property type="match status" value="1"/>
</dbReference>
<dbReference type="Proteomes" id="UP000229600">
    <property type="component" value="Unassembled WGS sequence"/>
</dbReference>
<feature type="binding site" evidence="10">
    <location>
        <begin position="76"/>
        <end position="78"/>
    </location>
    <ligand>
        <name>NADP(+)</name>
        <dbReference type="ChEBI" id="CHEBI:58349"/>
    </ligand>
</feature>
<dbReference type="Pfam" id="PF03446">
    <property type="entry name" value="NAD_binding_2"/>
    <property type="match status" value="1"/>
</dbReference>
<dbReference type="PRINTS" id="PR00076">
    <property type="entry name" value="6PGDHDRGNASE"/>
</dbReference>
<feature type="binding site" evidence="9">
    <location>
        <position position="457"/>
    </location>
    <ligand>
        <name>substrate</name>
        <note>ligand shared between dimeric partners</note>
    </ligand>
</feature>
<dbReference type="GO" id="GO:0019521">
    <property type="term" value="P:D-gluconate metabolic process"/>
    <property type="evidence" value="ECO:0007669"/>
    <property type="project" value="UniProtKB-KW"/>
</dbReference>
<dbReference type="SMART" id="SM01350">
    <property type="entry name" value="6PGD"/>
    <property type="match status" value="1"/>
</dbReference>
<evidence type="ECO:0000256" key="11">
    <source>
        <dbReference type="RuleBase" id="RU000485"/>
    </source>
</evidence>
<gene>
    <name evidence="13" type="ORF">COV59_00870</name>
</gene>
<dbReference type="EMBL" id="PCWN01000003">
    <property type="protein sequence ID" value="PIR04383.1"/>
    <property type="molecule type" value="Genomic_DNA"/>
</dbReference>
<evidence type="ECO:0000256" key="10">
    <source>
        <dbReference type="PIRSR" id="PIRSR000109-3"/>
    </source>
</evidence>
<feature type="binding site" evidence="10">
    <location>
        <begin position="36"/>
        <end position="38"/>
    </location>
    <ligand>
        <name>NADP(+)</name>
        <dbReference type="ChEBI" id="CHEBI:58349"/>
    </ligand>
</feature>
<dbReference type="InterPro" id="IPR006114">
    <property type="entry name" value="6PGDH_C"/>
</dbReference>
<organism evidence="13 14">
    <name type="scientific">Candidatus Magasanikbacteria bacterium CG11_big_fil_rev_8_21_14_0_20_39_34</name>
    <dbReference type="NCBI Taxonomy" id="1974653"/>
    <lineage>
        <taxon>Bacteria</taxon>
        <taxon>Candidatus Magasanikiibacteriota</taxon>
    </lineage>
</organism>
<dbReference type="Gene3D" id="1.20.5.320">
    <property type="entry name" value="6-Phosphogluconate Dehydrogenase, domain 3"/>
    <property type="match status" value="1"/>
</dbReference>
<evidence type="ECO:0000256" key="1">
    <source>
        <dbReference type="ARBA" id="ARBA00008419"/>
    </source>
</evidence>
<evidence type="ECO:0000256" key="9">
    <source>
        <dbReference type="PIRSR" id="PIRSR000109-2"/>
    </source>
</evidence>
<evidence type="ECO:0000256" key="3">
    <source>
        <dbReference type="ARBA" id="ARBA00022857"/>
    </source>
</evidence>
<dbReference type="InterPro" id="IPR008927">
    <property type="entry name" value="6-PGluconate_DH-like_C_sf"/>
</dbReference>
<comment type="pathway">
    <text evidence="7 11">Carbohydrate degradation; pentose phosphate pathway; D-ribulose 5-phosphate from D-glucose 6-phosphate (oxidative stage): step 3/3.</text>
</comment>
<accession>A0A2H0N659</accession>